<dbReference type="Proteomes" id="UP000242519">
    <property type="component" value="Unassembled WGS sequence"/>
</dbReference>
<gene>
    <name evidence="2" type="ORF">B2J93_239</name>
</gene>
<reference evidence="2 3" key="1">
    <citation type="submission" date="2017-04" db="EMBL/GenBank/DDBJ databases">
        <title>Draft genome sequence of Marssonina coronaria NL1: causal agent of apple blotch.</title>
        <authorList>
            <person name="Cheng Q."/>
        </authorList>
    </citation>
    <scope>NUCLEOTIDE SEQUENCE [LARGE SCALE GENOMIC DNA]</scope>
    <source>
        <strain evidence="2 3">NL1</strain>
    </source>
</reference>
<evidence type="ECO:0000313" key="3">
    <source>
        <dbReference type="Proteomes" id="UP000242519"/>
    </source>
</evidence>
<keyword evidence="3" id="KW-1185">Reference proteome</keyword>
<sequence>MSYQILLSSKLILKDKSNWTLVLKGPATPASGSTAASLALSVLFPFAPGPFGLDPFAPIAAAAPVPSAAAITAATIVSPFISLIPTPAIAALTVAAALAILAPIAPAAPLAFAPAIASIFASRPLDKRVPLGLS</sequence>
<accession>A0A218Z052</accession>
<protein>
    <submittedName>
        <fullName evidence="2">Uncharacterized protein</fullName>
    </submittedName>
</protein>
<feature type="transmembrane region" description="Helical" evidence="1">
    <location>
        <begin position="56"/>
        <end position="77"/>
    </location>
</feature>
<dbReference type="EMBL" id="MZNU01000298">
    <property type="protein sequence ID" value="OWP00943.1"/>
    <property type="molecule type" value="Genomic_DNA"/>
</dbReference>
<dbReference type="InParanoid" id="A0A218Z052"/>
<keyword evidence="1" id="KW-0812">Transmembrane</keyword>
<keyword evidence="1" id="KW-1133">Transmembrane helix</keyword>
<evidence type="ECO:0000256" key="1">
    <source>
        <dbReference type="SAM" id="Phobius"/>
    </source>
</evidence>
<proteinExistence type="predicted"/>
<comment type="caution">
    <text evidence="2">The sequence shown here is derived from an EMBL/GenBank/DDBJ whole genome shotgun (WGS) entry which is preliminary data.</text>
</comment>
<dbReference type="AlphaFoldDB" id="A0A218Z052"/>
<feature type="transmembrane region" description="Helical" evidence="1">
    <location>
        <begin position="21"/>
        <end position="44"/>
    </location>
</feature>
<organism evidence="2 3">
    <name type="scientific">Diplocarpon coronariae</name>
    <dbReference type="NCBI Taxonomy" id="2795749"/>
    <lineage>
        <taxon>Eukaryota</taxon>
        <taxon>Fungi</taxon>
        <taxon>Dikarya</taxon>
        <taxon>Ascomycota</taxon>
        <taxon>Pezizomycotina</taxon>
        <taxon>Leotiomycetes</taxon>
        <taxon>Helotiales</taxon>
        <taxon>Drepanopezizaceae</taxon>
        <taxon>Diplocarpon</taxon>
    </lineage>
</organism>
<feature type="transmembrane region" description="Helical" evidence="1">
    <location>
        <begin position="89"/>
        <end position="121"/>
    </location>
</feature>
<name>A0A218Z052_9HELO</name>
<keyword evidence="1" id="KW-0472">Membrane</keyword>
<evidence type="ECO:0000313" key="2">
    <source>
        <dbReference type="EMBL" id="OWP00943.1"/>
    </source>
</evidence>